<evidence type="ECO:0000256" key="7">
    <source>
        <dbReference type="RuleBase" id="RU003355"/>
    </source>
</evidence>
<keyword evidence="10" id="KW-1185">Reference proteome</keyword>
<evidence type="ECO:0000256" key="1">
    <source>
        <dbReference type="ARBA" id="ARBA00011073"/>
    </source>
</evidence>
<dbReference type="PANTHER" id="PTHR43806:SF11">
    <property type="entry name" value="CEREVISIN-RELATED"/>
    <property type="match status" value="1"/>
</dbReference>
<dbReference type="PROSITE" id="PS51892">
    <property type="entry name" value="SUBTILASE"/>
    <property type="match status" value="1"/>
</dbReference>
<dbReference type="EMBL" id="LLZU01000010">
    <property type="protein sequence ID" value="KRV49827.1"/>
    <property type="molecule type" value="Genomic_DNA"/>
</dbReference>
<dbReference type="InterPro" id="IPR022398">
    <property type="entry name" value="Peptidase_S8_His-AS"/>
</dbReference>
<dbReference type="InterPro" id="IPR036852">
    <property type="entry name" value="Peptidase_S8/S53_dom_sf"/>
</dbReference>
<evidence type="ECO:0000313" key="9">
    <source>
        <dbReference type="EMBL" id="KRV49827.1"/>
    </source>
</evidence>
<feature type="domain" description="Peptidase S8/S53" evidence="8">
    <location>
        <begin position="185"/>
        <end position="446"/>
    </location>
</feature>
<dbReference type="PRINTS" id="PR00723">
    <property type="entry name" value="SUBTILISIN"/>
</dbReference>
<sequence length="1059" mass="110119">MTLITGDRVTLTTENGSKGLTIEPGEGRKDVGFVRSVTGDRVTVLPSDALALVRQGRLDERLFDVQGLVAMGYDDASRSTLPLIVGYAQGTAGSQARAALDTGRSGPELRSIRGQAVAPAKVRAEDFWASVTEDGTTARARGSAGQRTLAPGVSRIWLDGVVRADLDRSVNQIKAPQAWSSGLTGKGVRVAVLDTGIDAEHPDLTDAVSDSRDFTGNPAGVADGSGHGTHVASIITGSGAAADGTYVGVAPDAQLLVGKVLTDDGWGTESQIIAGMQWAADSGADVVNMSLGAGPTDGTDPMAQAVNALTASSDTLFVVAAGNDGMPQAVSTPASADAALAVGAVDRDGVLAGFSNRGPRVRDHAVKPEITAPGTGIVAARAQGTERGEPVGEHYTALSGTSMATPHVAGAAAILAQQHPDWSADQLKAALTSSAEPHAGNDVFEQGTGLVDVARAVGQPAHASPSTVSTVLPWSQSTPATRTVTYHNDGDTPLSLDLALDVTDDQGNAAPVYALDGTSVTVPAHGTLQVPLTTRPDAVTPGTTYRGTLTARGADGTVIRTALSLLAQRETYPVTLDVIDRAGNHDGGYGYLLVDVEHAESIPFEERDGAFVGDAPPGTYSLLVFSYSGGSVTLISEEVTVGKAPLTLTADARRGVPVTTTVDSAAARPTVRHIGVSETMNNGSLVENTAYAFDDQPLYAVPSTAPVTSRPFTFLYLATLADPLDTPGRRLYNLAFAHDDAVPATPRFTAHDKDLAQVRARYHSAEPGTGSRNNLVSFRGSGFSSGGFYDVAAPGEATEYFTPGPDFTWDHRSSSLPGWFGGSPPRTYAAGGRYVENWNAAAFSPWVETARCADMLVAHVYPASPSGRGNVGGTDRADTTSHLTLLRDGQEVAASDDPSGYLVAEKLPDASARYALKLDYRHGAPSFPLSTRVATEWGFSSAKGDCDAELSLLNVKLDGAFRLDNSAPANSSFPLTLTGEHQTTSDPVALTGATVQASFDDGRTWTAVPTEQTRNGAFRAVVPAPCGEQQTGFVSLRTTARDGQGNTVSQEVIRAYKVR</sequence>
<dbReference type="InterPro" id="IPR023828">
    <property type="entry name" value="Peptidase_S8_Ser-AS"/>
</dbReference>
<proteinExistence type="inferred from homology"/>
<gene>
    <name evidence="9" type="ORF">AQ490_19270</name>
</gene>
<organism evidence="9 10">
    <name type="scientific">Wenjunlia vitaminophila</name>
    <name type="common">Streptomyces vitaminophilus</name>
    <dbReference type="NCBI Taxonomy" id="76728"/>
    <lineage>
        <taxon>Bacteria</taxon>
        <taxon>Bacillati</taxon>
        <taxon>Actinomycetota</taxon>
        <taxon>Actinomycetes</taxon>
        <taxon>Kitasatosporales</taxon>
        <taxon>Streptomycetaceae</taxon>
        <taxon>Wenjunlia</taxon>
    </lineage>
</organism>
<dbReference type="Gene3D" id="3.40.50.200">
    <property type="entry name" value="Peptidase S8/S53 domain"/>
    <property type="match status" value="1"/>
</dbReference>
<evidence type="ECO:0000313" key="10">
    <source>
        <dbReference type="Proteomes" id="UP000050867"/>
    </source>
</evidence>
<dbReference type="PROSITE" id="PS00138">
    <property type="entry name" value="SUBTILASE_SER"/>
    <property type="match status" value="1"/>
</dbReference>
<keyword evidence="4 6" id="KW-0720">Serine protease</keyword>
<feature type="active site" description="Charge relay system" evidence="5 6">
    <location>
        <position position="402"/>
    </location>
</feature>
<dbReference type="GO" id="GO:0006508">
    <property type="term" value="P:proteolysis"/>
    <property type="evidence" value="ECO:0007669"/>
    <property type="project" value="UniProtKB-KW"/>
</dbReference>
<dbReference type="Pfam" id="PF00082">
    <property type="entry name" value="Peptidase_S8"/>
    <property type="match status" value="1"/>
</dbReference>
<evidence type="ECO:0000256" key="3">
    <source>
        <dbReference type="ARBA" id="ARBA00022801"/>
    </source>
</evidence>
<dbReference type="InterPro" id="IPR000209">
    <property type="entry name" value="Peptidase_S8/S53_dom"/>
</dbReference>
<dbReference type="STRING" id="76728.AQ490_19270"/>
<dbReference type="AlphaFoldDB" id="A0A0T6LUJ4"/>
<feature type="active site" description="Charge relay system" evidence="5 6">
    <location>
        <position position="194"/>
    </location>
</feature>
<dbReference type="PROSITE" id="PS00137">
    <property type="entry name" value="SUBTILASE_HIS"/>
    <property type="match status" value="1"/>
</dbReference>
<evidence type="ECO:0000256" key="5">
    <source>
        <dbReference type="PIRSR" id="PIRSR615500-1"/>
    </source>
</evidence>
<name>A0A0T6LUJ4_WENVI</name>
<evidence type="ECO:0000256" key="4">
    <source>
        <dbReference type="ARBA" id="ARBA00022825"/>
    </source>
</evidence>
<dbReference type="SUPFAM" id="SSF52743">
    <property type="entry name" value="Subtilisin-like"/>
    <property type="match status" value="1"/>
</dbReference>
<evidence type="ECO:0000256" key="2">
    <source>
        <dbReference type="ARBA" id="ARBA00022670"/>
    </source>
</evidence>
<dbReference type="eggNOG" id="COG1404">
    <property type="taxonomic scope" value="Bacteria"/>
</dbReference>
<dbReference type="PANTHER" id="PTHR43806">
    <property type="entry name" value="PEPTIDASE S8"/>
    <property type="match status" value="1"/>
</dbReference>
<dbReference type="GO" id="GO:0004252">
    <property type="term" value="F:serine-type endopeptidase activity"/>
    <property type="evidence" value="ECO:0007669"/>
    <property type="project" value="UniProtKB-UniRule"/>
</dbReference>
<keyword evidence="3 6" id="KW-0378">Hydrolase</keyword>
<dbReference type="InterPro" id="IPR015500">
    <property type="entry name" value="Peptidase_S8_subtilisin-rel"/>
</dbReference>
<evidence type="ECO:0000256" key="6">
    <source>
        <dbReference type="PROSITE-ProRule" id="PRU01240"/>
    </source>
</evidence>
<feature type="active site" description="Charge relay system" evidence="5 6">
    <location>
        <position position="227"/>
    </location>
</feature>
<comment type="similarity">
    <text evidence="1 6 7">Belongs to the peptidase S8 family.</text>
</comment>
<protein>
    <recommendedName>
        <fullName evidence="8">Peptidase S8/S53 domain-containing protein</fullName>
    </recommendedName>
</protein>
<comment type="caution">
    <text evidence="9">The sequence shown here is derived from an EMBL/GenBank/DDBJ whole genome shotgun (WGS) entry which is preliminary data.</text>
</comment>
<dbReference type="Proteomes" id="UP000050867">
    <property type="component" value="Unassembled WGS sequence"/>
</dbReference>
<reference evidence="9 10" key="1">
    <citation type="submission" date="2015-10" db="EMBL/GenBank/DDBJ databases">
        <title>Draft genome sequence of pyrrolomycin-producing Streptomyces vitaminophilus.</title>
        <authorList>
            <person name="Graham D.E."/>
            <person name="Mahan K.M."/>
            <person name="Klingeman D.M."/>
            <person name="Hettich R.L."/>
            <person name="Parry R.J."/>
        </authorList>
    </citation>
    <scope>NUCLEOTIDE SEQUENCE [LARGE SCALE GENOMIC DNA]</scope>
    <source>
        <strain evidence="9 10">ATCC 31673</strain>
    </source>
</reference>
<accession>A0A0T6LUJ4</accession>
<keyword evidence="2 6" id="KW-0645">Protease</keyword>
<dbReference type="PROSITE" id="PS00136">
    <property type="entry name" value="SUBTILASE_ASP"/>
    <property type="match status" value="1"/>
</dbReference>
<dbReference type="InterPro" id="IPR050131">
    <property type="entry name" value="Peptidase_S8_subtilisin-like"/>
</dbReference>
<evidence type="ECO:0000259" key="8">
    <source>
        <dbReference type="Pfam" id="PF00082"/>
    </source>
</evidence>
<dbReference type="InterPro" id="IPR023827">
    <property type="entry name" value="Peptidase_S8_Asp-AS"/>
</dbReference>